<dbReference type="InterPro" id="IPR004155">
    <property type="entry name" value="PBS_lyase_HEAT"/>
</dbReference>
<feature type="chain" id="PRO_5046139990" description="Aminopeptidase N" evidence="13">
    <location>
        <begin position="18"/>
        <end position="866"/>
    </location>
</feature>
<evidence type="ECO:0000256" key="3">
    <source>
        <dbReference type="ARBA" id="ARBA00010136"/>
    </source>
</evidence>
<dbReference type="Proteomes" id="UP001499852">
    <property type="component" value="Unassembled WGS sequence"/>
</dbReference>
<dbReference type="InterPro" id="IPR011989">
    <property type="entry name" value="ARM-like"/>
</dbReference>
<evidence type="ECO:0000256" key="5">
    <source>
        <dbReference type="ARBA" id="ARBA00015611"/>
    </source>
</evidence>
<dbReference type="Gene3D" id="1.25.10.10">
    <property type="entry name" value="Leucine-rich Repeat Variant"/>
    <property type="match status" value="2"/>
</dbReference>
<organism evidence="16 17">
    <name type="scientific">Prosthecobacter algae</name>
    <dbReference type="NCBI Taxonomy" id="1144682"/>
    <lineage>
        <taxon>Bacteria</taxon>
        <taxon>Pseudomonadati</taxon>
        <taxon>Verrucomicrobiota</taxon>
        <taxon>Verrucomicrobiia</taxon>
        <taxon>Verrucomicrobiales</taxon>
        <taxon>Verrucomicrobiaceae</taxon>
        <taxon>Prosthecobacter</taxon>
    </lineage>
</organism>
<keyword evidence="17" id="KW-1185">Reference proteome</keyword>
<dbReference type="SUPFAM" id="SSF63737">
    <property type="entry name" value="Leukotriene A4 hydrolase N-terminal domain"/>
    <property type="match status" value="1"/>
</dbReference>
<evidence type="ECO:0000256" key="1">
    <source>
        <dbReference type="ARBA" id="ARBA00000098"/>
    </source>
</evidence>
<evidence type="ECO:0000259" key="15">
    <source>
        <dbReference type="Pfam" id="PF17900"/>
    </source>
</evidence>
<comment type="catalytic activity">
    <reaction evidence="1">
        <text>Release of an N-terminal amino acid, Xaa-|-Yaa- from a peptide, amide or arylamide. Xaa is preferably Ala, but may be most amino acids including Pro (slow action). When a terminal hydrophobic residue is followed by a prolyl residue, the two may be released as an intact Xaa-Pro dipeptide.</text>
        <dbReference type="EC" id="3.4.11.2"/>
    </reaction>
</comment>
<keyword evidence="9" id="KW-0378">Hydrolase</keyword>
<name>A0ABP9P0P3_9BACT</name>
<dbReference type="GO" id="GO:0004177">
    <property type="term" value="F:aminopeptidase activity"/>
    <property type="evidence" value="ECO:0007669"/>
    <property type="project" value="UniProtKB-KW"/>
</dbReference>
<comment type="cofactor">
    <cofactor evidence="2">
        <name>Zn(2+)</name>
        <dbReference type="ChEBI" id="CHEBI:29105"/>
    </cofactor>
</comment>
<comment type="similarity">
    <text evidence="3">Belongs to the peptidase M1 family.</text>
</comment>
<dbReference type="EMBL" id="BAABIA010000003">
    <property type="protein sequence ID" value="GAA5138522.1"/>
    <property type="molecule type" value="Genomic_DNA"/>
</dbReference>
<evidence type="ECO:0000256" key="10">
    <source>
        <dbReference type="ARBA" id="ARBA00022833"/>
    </source>
</evidence>
<dbReference type="Pfam" id="PF17900">
    <property type="entry name" value="Peptidase_M1_N"/>
    <property type="match status" value="1"/>
</dbReference>
<dbReference type="InterPro" id="IPR016024">
    <property type="entry name" value="ARM-type_fold"/>
</dbReference>
<dbReference type="PRINTS" id="PR00756">
    <property type="entry name" value="ALADIPTASE"/>
</dbReference>
<evidence type="ECO:0000256" key="4">
    <source>
        <dbReference type="ARBA" id="ARBA00012564"/>
    </source>
</evidence>
<evidence type="ECO:0000259" key="14">
    <source>
        <dbReference type="Pfam" id="PF01433"/>
    </source>
</evidence>
<evidence type="ECO:0000256" key="11">
    <source>
        <dbReference type="ARBA" id="ARBA00023049"/>
    </source>
</evidence>
<dbReference type="CDD" id="cd09603">
    <property type="entry name" value="M1_APN_like"/>
    <property type="match status" value="1"/>
</dbReference>
<keyword evidence="12" id="KW-0175">Coiled coil</keyword>
<keyword evidence="6 16" id="KW-0031">Aminopeptidase</keyword>
<feature type="signal peptide" evidence="13">
    <location>
        <begin position="1"/>
        <end position="17"/>
    </location>
</feature>
<comment type="caution">
    <text evidence="16">The sequence shown here is derived from an EMBL/GenBank/DDBJ whole genome shotgun (WGS) entry which is preliminary data.</text>
</comment>
<keyword evidence="8" id="KW-0479">Metal-binding</keyword>
<feature type="coiled-coil region" evidence="12">
    <location>
        <begin position="833"/>
        <end position="860"/>
    </location>
</feature>
<dbReference type="PANTHER" id="PTHR11533">
    <property type="entry name" value="PROTEASE M1 ZINC METALLOPROTEASE"/>
    <property type="match status" value="1"/>
</dbReference>
<dbReference type="InterPro" id="IPR045357">
    <property type="entry name" value="Aminopeptidase_N-like_N"/>
</dbReference>
<dbReference type="InterPro" id="IPR014782">
    <property type="entry name" value="Peptidase_M1_dom"/>
</dbReference>
<feature type="domain" description="Aminopeptidase N-like N-terminal" evidence="15">
    <location>
        <begin position="53"/>
        <end position="225"/>
    </location>
</feature>
<keyword evidence="10" id="KW-0862">Zinc</keyword>
<evidence type="ECO:0000256" key="8">
    <source>
        <dbReference type="ARBA" id="ARBA00022723"/>
    </source>
</evidence>
<keyword evidence="11" id="KW-0482">Metalloprotease</keyword>
<gene>
    <name evidence="16" type="ORF">GCM10023213_17440</name>
</gene>
<dbReference type="EC" id="3.4.11.2" evidence="4"/>
<proteinExistence type="inferred from homology"/>
<dbReference type="InterPro" id="IPR050344">
    <property type="entry name" value="Peptidase_M1_aminopeptidases"/>
</dbReference>
<keyword evidence="13" id="KW-0732">Signal</keyword>
<dbReference type="InterPro" id="IPR001930">
    <property type="entry name" value="Peptidase_M1"/>
</dbReference>
<evidence type="ECO:0000256" key="13">
    <source>
        <dbReference type="SAM" id="SignalP"/>
    </source>
</evidence>
<dbReference type="SUPFAM" id="SSF48371">
    <property type="entry name" value="ARM repeat"/>
    <property type="match status" value="1"/>
</dbReference>
<dbReference type="Gene3D" id="2.60.40.1730">
    <property type="entry name" value="tricorn interacting facor f3 domain"/>
    <property type="match status" value="1"/>
</dbReference>
<dbReference type="PANTHER" id="PTHR11533:SF174">
    <property type="entry name" value="PUROMYCIN-SENSITIVE AMINOPEPTIDASE-RELATED"/>
    <property type="match status" value="1"/>
</dbReference>
<evidence type="ECO:0000313" key="16">
    <source>
        <dbReference type="EMBL" id="GAA5138522.1"/>
    </source>
</evidence>
<protein>
    <recommendedName>
        <fullName evidence="5">Aminopeptidase N</fullName>
        <ecNumber evidence="4">3.4.11.2</ecNumber>
    </recommendedName>
</protein>
<dbReference type="InterPro" id="IPR027268">
    <property type="entry name" value="Peptidase_M4/M1_CTD_sf"/>
</dbReference>
<dbReference type="InterPro" id="IPR042097">
    <property type="entry name" value="Aminopeptidase_N-like_N_sf"/>
</dbReference>
<dbReference type="SMART" id="SM00567">
    <property type="entry name" value="EZ_HEAT"/>
    <property type="match status" value="4"/>
</dbReference>
<dbReference type="RefSeq" id="WP_345735986.1">
    <property type="nucleotide sequence ID" value="NZ_BAABIA010000003.1"/>
</dbReference>
<evidence type="ECO:0000256" key="12">
    <source>
        <dbReference type="SAM" id="Coils"/>
    </source>
</evidence>
<dbReference type="SUPFAM" id="SSF55486">
    <property type="entry name" value="Metalloproteases ('zincins'), catalytic domain"/>
    <property type="match status" value="1"/>
</dbReference>
<evidence type="ECO:0000256" key="2">
    <source>
        <dbReference type="ARBA" id="ARBA00001947"/>
    </source>
</evidence>
<evidence type="ECO:0000313" key="17">
    <source>
        <dbReference type="Proteomes" id="UP001499852"/>
    </source>
</evidence>
<sequence>MRWPILLSLLISSTTLADSLHTCEHCAKHLLPAVTKLTPGRKYARDRRVDIQHLKLDVTPDFTKRSVAGTMTMTFKPIALPLDKLELDAVDLAIADVQVTGAKLADKIVAEEKLTLVFATAIAPGAEVSVSIRYSAEPTRGLYFRTPEMGYKPGDSQVWSQGEADLHRFWFPCYDYPNERFTSEVICHAPKGMEVVSNGKLVDKKETGELTSWHWLQDKPHVNYLIALAAGHFHKIEDKAGDLPLAMLLPPSNKAQAANAFADTRKIIEFFQKEIGIPFPWDKYYQVYCHDFIAGGMENTSCTFEASSMLFNSDTETLRSLHRLDAHETAHQWFGDLVTCRDWSHLWLNEGFASYYTVLYEQEKSGDDAMKYSLWLEAEEVLEAKDTRPTVWRDYGDPMQQFDTRVYPKGAWIVHMLRSQLGPDLYRLAIRTYLERHRNGIVSTDDLHEVVEEISGLSFDAFFDQWVYHGGFPELKVDYAWDAASKQAKVTVRQTQKVTDQVRLFQFPLPVAFTLKGQKDPIKFTAKITQAEEAFYFALPAQPELMRVDPDYTVLAKVDFLPTGDMLDKQLVSDVIGRLLAAQILGSRKDQGSVDKLARLLKEDAFHAVRSEAARSLAKIATPAARSALIAGLAGQTDARSRAAVVEALTAIPHPEAQKALMAHAETEKNPAILTTIIKSWGTRPGDAAIAPLLAKHLNSKTYQNTLSAAAISAYRAQDEASAATAILAKLQDDPLEFRTWDYRNALDAVAFLARKQENRDAVRSFLVTHLSHPKEELRSGAAKALGTLKDPKAISVLQAMLPEAGPYADPVREAAAKSVQTLQAEQPGSAELKNLWDQVQQLQKKTEELQNRLDDAKKKAEPAKK</sequence>
<dbReference type="Gene3D" id="1.10.390.10">
    <property type="entry name" value="Neutral Protease Domain 2"/>
    <property type="match status" value="1"/>
</dbReference>
<reference evidence="17" key="1">
    <citation type="journal article" date="2019" name="Int. J. Syst. Evol. Microbiol.">
        <title>The Global Catalogue of Microorganisms (GCM) 10K type strain sequencing project: providing services to taxonomists for standard genome sequencing and annotation.</title>
        <authorList>
            <consortium name="The Broad Institute Genomics Platform"/>
            <consortium name="The Broad Institute Genome Sequencing Center for Infectious Disease"/>
            <person name="Wu L."/>
            <person name="Ma J."/>
        </authorList>
    </citation>
    <scope>NUCLEOTIDE SEQUENCE [LARGE SCALE GENOMIC DNA]</scope>
    <source>
        <strain evidence="17">JCM 18053</strain>
    </source>
</reference>
<evidence type="ECO:0000256" key="7">
    <source>
        <dbReference type="ARBA" id="ARBA00022670"/>
    </source>
</evidence>
<evidence type="ECO:0000256" key="6">
    <source>
        <dbReference type="ARBA" id="ARBA00022438"/>
    </source>
</evidence>
<keyword evidence="7" id="KW-0645">Protease</keyword>
<dbReference type="Pfam" id="PF13646">
    <property type="entry name" value="HEAT_2"/>
    <property type="match status" value="2"/>
</dbReference>
<accession>A0ABP9P0P3</accession>
<dbReference type="Pfam" id="PF01433">
    <property type="entry name" value="Peptidase_M1"/>
    <property type="match status" value="1"/>
</dbReference>
<feature type="domain" description="Peptidase M1 membrane alanine aminopeptidase" evidence="14">
    <location>
        <begin position="261"/>
        <end position="466"/>
    </location>
</feature>
<evidence type="ECO:0000256" key="9">
    <source>
        <dbReference type="ARBA" id="ARBA00022801"/>
    </source>
</evidence>